<evidence type="ECO:0000313" key="2">
    <source>
        <dbReference type="Proteomes" id="UP000272241"/>
    </source>
</evidence>
<comment type="caution">
    <text evidence="1">The sequence shown here is derived from an EMBL/GenBank/DDBJ whole genome shotgun (WGS) entry which is preliminary data.</text>
</comment>
<protein>
    <submittedName>
        <fullName evidence="1">Uncharacterized protein</fullName>
    </submittedName>
</protein>
<dbReference type="Proteomes" id="UP000272241">
    <property type="component" value="Unassembled WGS sequence"/>
</dbReference>
<gene>
    <name evidence="1" type="ORF">ALP15_200059</name>
</gene>
<reference evidence="1 2" key="1">
    <citation type="submission" date="2018-08" db="EMBL/GenBank/DDBJ databases">
        <title>Recombination of ecologically and evolutionarily significant loci maintains genetic cohesion in the Pseudomonas syringae species complex.</title>
        <authorList>
            <person name="Dillon M."/>
            <person name="Thakur S."/>
            <person name="Almeida R.N.D."/>
            <person name="Weir B.S."/>
            <person name="Guttman D.S."/>
        </authorList>
    </citation>
    <scope>NUCLEOTIDE SEQUENCE [LARGE SCALE GENOMIC DNA]</scope>
    <source>
        <strain evidence="1 2">ICMP 11895</strain>
    </source>
</reference>
<accession>A0A3M6ADV7</accession>
<sequence>MLSACCLSSSAVGKLCSSRSLVRRDNSADRSKSISRPAESVEGGGTCGLFEGLALIESRALAQTLCTHQNKRQMTLLC</sequence>
<evidence type="ECO:0000313" key="1">
    <source>
        <dbReference type="EMBL" id="RMV16998.1"/>
    </source>
</evidence>
<dbReference type="AlphaFoldDB" id="A0A3M6ADV7"/>
<organism evidence="1 2">
    <name type="scientific">Pseudomonas savastanoi</name>
    <name type="common">Pseudomonas syringae pv. savastanoi</name>
    <dbReference type="NCBI Taxonomy" id="29438"/>
    <lineage>
        <taxon>Bacteria</taxon>
        <taxon>Pseudomonadati</taxon>
        <taxon>Pseudomonadota</taxon>
        <taxon>Gammaproteobacteria</taxon>
        <taxon>Pseudomonadales</taxon>
        <taxon>Pseudomonadaceae</taxon>
        <taxon>Pseudomonas</taxon>
    </lineage>
</organism>
<name>A0A3M6ADV7_PSESS</name>
<proteinExistence type="predicted"/>
<dbReference type="EMBL" id="RBUO01000231">
    <property type="protein sequence ID" value="RMV16998.1"/>
    <property type="molecule type" value="Genomic_DNA"/>
</dbReference>